<keyword evidence="8" id="KW-1185">Reference proteome</keyword>
<dbReference type="InterPro" id="IPR050541">
    <property type="entry name" value="LRR_TM_domain-containing"/>
</dbReference>
<dbReference type="RefSeq" id="XP_019635904.1">
    <property type="nucleotide sequence ID" value="XM_019780345.1"/>
</dbReference>
<dbReference type="InterPro" id="IPR032675">
    <property type="entry name" value="LRR_dom_sf"/>
</dbReference>
<dbReference type="Gene3D" id="3.80.10.10">
    <property type="entry name" value="Ribonuclease Inhibitor"/>
    <property type="match status" value="1"/>
</dbReference>
<name>A0A6P4ZPG8_BRABE</name>
<evidence type="ECO:0000259" key="7">
    <source>
        <dbReference type="SMART" id="SM00082"/>
    </source>
</evidence>
<feature type="compositionally biased region" description="Pro residues" evidence="4">
    <location>
        <begin position="286"/>
        <end position="297"/>
    </location>
</feature>
<keyword evidence="5" id="KW-1133">Transmembrane helix</keyword>
<feature type="transmembrane region" description="Helical" evidence="5">
    <location>
        <begin position="252"/>
        <end position="272"/>
    </location>
</feature>
<evidence type="ECO:0000256" key="2">
    <source>
        <dbReference type="ARBA" id="ARBA00022729"/>
    </source>
</evidence>
<organism evidence="8 9">
    <name type="scientific">Branchiostoma belcheri</name>
    <name type="common">Amphioxus</name>
    <dbReference type="NCBI Taxonomy" id="7741"/>
    <lineage>
        <taxon>Eukaryota</taxon>
        <taxon>Metazoa</taxon>
        <taxon>Chordata</taxon>
        <taxon>Cephalochordata</taxon>
        <taxon>Leptocardii</taxon>
        <taxon>Amphioxiformes</taxon>
        <taxon>Branchiostomatidae</taxon>
        <taxon>Branchiostoma</taxon>
    </lineage>
</organism>
<evidence type="ECO:0000313" key="8">
    <source>
        <dbReference type="Proteomes" id="UP000515135"/>
    </source>
</evidence>
<dbReference type="Pfam" id="PF13855">
    <property type="entry name" value="LRR_8"/>
    <property type="match status" value="1"/>
</dbReference>
<feature type="region of interest" description="Disordered" evidence="4">
    <location>
        <begin position="279"/>
        <end position="314"/>
    </location>
</feature>
<evidence type="ECO:0000256" key="1">
    <source>
        <dbReference type="ARBA" id="ARBA00022614"/>
    </source>
</evidence>
<dbReference type="InterPro" id="IPR001611">
    <property type="entry name" value="Leu-rich_rpt"/>
</dbReference>
<dbReference type="SMART" id="SM00082">
    <property type="entry name" value="LRRCT"/>
    <property type="match status" value="1"/>
</dbReference>
<dbReference type="Proteomes" id="UP000515135">
    <property type="component" value="Unplaced"/>
</dbReference>
<dbReference type="KEGG" id="bbel:109478679"/>
<feature type="chain" id="PRO_5028372036" evidence="6">
    <location>
        <begin position="21"/>
        <end position="314"/>
    </location>
</feature>
<keyword evidence="1" id="KW-0433">Leucine-rich repeat</keyword>
<dbReference type="InterPro" id="IPR000483">
    <property type="entry name" value="Cys-rich_flank_reg_C"/>
</dbReference>
<dbReference type="AlphaFoldDB" id="A0A6P4ZPG8"/>
<gene>
    <name evidence="9" type="primary">LOC109478679</name>
</gene>
<evidence type="ECO:0000256" key="5">
    <source>
        <dbReference type="SAM" id="Phobius"/>
    </source>
</evidence>
<keyword evidence="2 6" id="KW-0732">Signal</keyword>
<protein>
    <submittedName>
        <fullName evidence="9">Leucine-rich repeat and fibronectin type III domain-containing protein 1-like</fullName>
    </submittedName>
</protein>
<dbReference type="GO" id="GO:0005886">
    <property type="term" value="C:plasma membrane"/>
    <property type="evidence" value="ECO:0007669"/>
    <property type="project" value="TreeGrafter"/>
</dbReference>
<evidence type="ECO:0000256" key="3">
    <source>
        <dbReference type="ARBA" id="ARBA00022737"/>
    </source>
</evidence>
<feature type="compositionally biased region" description="Polar residues" evidence="4">
    <location>
        <begin position="299"/>
        <end position="314"/>
    </location>
</feature>
<keyword evidence="5" id="KW-0472">Membrane</keyword>
<evidence type="ECO:0000313" key="9">
    <source>
        <dbReference type="RefSeq" id="XP_019635904.1"/>
    </source>
</evidence>
<proteinExistence type="predicted"/>
<dbReference type="GeneID" id="109478679"/>
<sequence length="314" mass="35234">MNRFLITALLLFVAAKSGLCMSYECVIFSKYVHYISLHCEGLNITHIPVTTHSNLVIEYHLQNNLIQAIEKFPPMATLQFLNLSHNVISNLSWESMGSFPDLLRLDLSYNRLTYVDMSARKSLAKTLILFKVSNNNLETFSEENLGIFPSDFDSATSTYKPYVEGNPLRCDCRLFWLQKLTQANEKCQLSSRDHVMACKEYHQHPLYLSLLKGPPGFKCHSPENMRGMPLFKVDLSKCDVPTAWYNVSLPTLLKVLGSVAAGVVFIPLAVVLKRKCRVSRRSGEASPPPPVLIPLPPIQNSLQGGNNSGDTDQN</sequence>
<accession>A0A6P4ZPG8</accession>
<keyword evidence="3" id="KW-0677">Repeat</keyword>
<dbReference type="PANTHER" id="PTHR24369">
    <property type="entry name" value="ANTIGEN BSP, PUTATIVE-RELATED"/>
    <property type="match status" value="1"/>
</dbReference>
<evidence type="ECO:0000256" key="4">
    <source>
        <dbReference type="SAM" id="MobiDB-lite"/>
    </source>
</evidence>
<keyword evidence="5" id="KW-0812">Transmembrane</keyword>
<feature type="signal peptide" evidence="6">
    <location>
        <begin position="1"/>
        <end position="20"/>
    </location>
</feature>
<evidence type="ECO:0000256" key="6">
    <source>
        <dbReference type="SAM" id="SignalP"/>
    </source>
</evidence>
<feature type="domain" description="LRRCT" evidence="7">
    <location>
        <begin position="166"/>
        <end position="239"/>
    </location>
</feature>
<dbReference type="SUPFAM" id="SSF52058">
    <property type="entry name" value="L domain-like"/>
    <property type="match status" value="1"/>
</dbReference>
<dbReference type="PANTHER" id="PTHR24369:SF210">
    <property type="entry name" value="CHAOPTIN-RELATED"/>
    <property type="match status" value="1"/>
</dbReference>
<dbReference type="OrthoDB" id="27267at2759"/>
<reference evidence="9" key="1">
    <citation type="submission" date="2025-08" db="UniProtKB">
        <authorList>
            <consortium name="RefSeq"/>
        </authorList>
    </citation>
    <scope>IDENTIFICATION</scope>
    <source>
        <tissue evidence="9">Gonad</tissue>
    </source>
</reference>